<proteinExistence type="predicted"/>
<feature type="compositionally biased region" description="Polar residues" evidence="1">
    <location>
        <begin position="29"/>
        <end position="41"/>
    </location>
</feature>
<protein>
    <submittedName>
        <fullName evidence="2">Uncharacterized protein</fullName>
    </submittedName>
</protein>
<dbReference type="AlphaFoldDB" id="A0A2D3V872"/>
<organism evidence="2 3">
    <name type="scientific">Ramularia collo-cygni</name>
    <dbReference type="NCBI Taxonomy" id="112498"/>
    <lineage>
        <taxon>Eukaryota</taxon>
        <taxon>Fungi</taxon>
        <taxon>Dikarya</taxon>
        <taxon>Ascomycota</taxon>
        <taxon>Pezizomycotina</taxon>
        <taxon>Dothideomycetes</taxon>
        <taxon>Dothideomycetidae</taxon>
        <taxon>Mycosphaerellales</taxon>
        <taxon>Mycosphaerellaceae</taxon>
        <taxon>Ramularia</taxon>
    </lineage>
</organism>
<evidence type="ECO:0000313" key="3">
    <source>
        <dbReference type="Proteomes" id="UP000225277"/>
    </source>
</evidence>
<accession>A0A2D3V872</accession>
<sequence>MALRMVAALCGKAQHPFLRFDHLTSISRQHDPTATSRNYETTKPAEDAMTKTMSESQSVVMPYDGLRILPRINLFGAYISVKSISVKGVEIGGTEGCLCRFQAHQPN</sequence>
<feature type="region of interest" description="Disordered" evidence="1">
    <location>
        <begin position="29"/>
        <end position="54"/>
    </location>
</feature>
<dbReference type="RefSeq" id="XP_023626696.1">
    <property type="nucleotide sequence ID" value="XM_023770928.1"/>
</dbReference>
<dbReference type="Proteomes" id="UP000225277">
    <property type="component" value="Unassembled WGS sequence"/>
</dbReference>
<name>A0A2D3V872_9PEZI</name>
<reference evidence="2 3" key="1">
    <citation type="submission" date="2016-03" db="EMBL/GenBank/DDBJ databases">
        <authorList>
            <person name="Ploux O."/>
        </authorList>
    </citation>
    <scope>NUCLEOTIDE SEQUENCE [LARGE SCALE GENOMIC DNA]</scope>
    <source>
        <strain evidence="2 3">URUG2</strain>
    </source>
</reference>
<dbReference type="EMBL" id="FJUY01000008">
    <property type="protein sequence ID" value="CZT19806.1"/>
    <property type="molecule type" value="Genomic_DNA"/>
</dbReference>
<evidence type="ECO:0000256" key="1">
    <source>
        <dbReference type="SAM" id="MobiDB-lite"/>
    </source>
</evidence>
<gene>
    <name evidence="2" type="ORF">RCC_05662</name>
</gene>
<dbReference type="GeneID" id="35600815"/>
<evidence type="ECO:0000313" key="2">
    <source>
        <dbReference type="EMBL" id="CZT19806.1"/>
    </source>
</evidence>
<keyword evidence="3" id="KW-1185">Reference proteome</keyword>